<feature type="domain" description="Protein kinase" evidence="14">
    <location>
        <begin position="230"/>
        <end position="475"/>
    </location>
</feature>
<name>A0AAF0DIW7_9EURO</name>
<evidence type="ECO:0000313" key="16">
    <source>
        <dbReference type="Proteomes" id="UP001219355"/>
    </source>
</evidence>
<feature type="domain" description="FHA" evidence="13">
    <location>
        <begin position="82"/>
        <end position="139"/>
    </location>
</feature>
<dbReference type="Proteomes" id="UP001219355">
    <property type="component" value="Chromosome 3"/>
</dbReference>
<dbReference type="GO" id="GO:0005524">
    <property type="term" value="F:ATP binding"/>
    <property type="evidence" value="ECO:0007669"/>
    <property type="project" value="UniProtKB-KW"/>
</dbReference>
<dbReference type="SUPFAM" id="SSF56112">
    <property type="entry name" value="Protein kinase-like (PK-like)"/>
    <property type="match status" value="1"/>
</dbReference>
<dbReference type="GO" id="GO:0004674">
    <property type="term" value="F:protein serine/threonine kinase activity"/>
    <property type="evidence" value="ECO:0007669"/>
    <property type="project" value="UniProtKB-KW"/>
</dbReference>
<dbReference type="InterPro" id="IPR011009">
    <property type="entry name" value="Kinase-like_dom_sf"/>
</dbReference>
<proteinExistence type="inferred from homology"/>
<evidence type="ECO:0000256" key="11">
    <source>
        <dbReference type="ARBA" id="ARBA00048679"/>
    </source>
</evidence>
<evidence type="ECO:0000256" key="5">
    <source>
        <dbReference type="ARBA" id="ARBA00022679"/>
    </source>
</evidence>
<evidence type="ECO:0000256" key="4">
    <source>
        <dbReference type="ARBA" id="ARBA00022527"/>
    </source>
</evidence>
<dbReference type="InterPro" id="IPR045269">
    <property type="entry name" value="Atg1-like"/>
</dbReference>
<dbReference type="GO" id="GO:0034045">
    <property type="term" value="C:phagophore assembly site membrane"/>
    <property type="evidence" value="ECO:0007669"/>
    <property type="project" value="UniProtKB-SubCell"/>
</dbReference>
<accession>A0AAF0DIW7</accession>
<gene>
    <name evidence="15" type="ORF">PRK78_004936</name>
</gene>
<dbReference type="PANTHER" id="PTHR24348:SF22">
    <property type="entry name" value="NON-SPECIFIC SERINE_THREONINE PROTEIN KINASE"/>
    <property type="match status" value="1"/>
</dbReference>
<evidence type="ECO:0000256" key="12">
    <source>
        <dbReference type="SAM" id="MobiDB-lite"/>
    </source>
</evidence>
<comment type="subcellular location">
    <subcellularLocation>
        <location evidence="1">Preautophagosomal structure membrane</location>
        <topology evidence="1">Peripheral membrane protein</topology>
    </subcellularLocation>
</comment>
<dbReference type="PROSITE" id="PS50011">
    <property type="entry name" value="PROTEIN_KINASE_DOM"/>
    <property type="match status" value="1"/>
</dbReference>
<evidence type="ECO:0000256" key="2">
    <source>
        <dbReference type="ARBA" id="ARBA00005575"/>
    </source>
</evidence>
<keyword evidence="5" id="KW-0808">Transferase</keyword>
<evidence type="ECO:0000256" key="7">
    <source>
        <dbReference type="ARBA" id="ARBA00022777"/>
    </source>
</evidence>
<dbReference type="GO" id="GO:0005829">
    <property type="term" value="C:cytosol"/>
    <property type="evidence" value="ECO:0007669"/>
    <property type="project" value="TreeGrafter"/>
</dbReference>
<dbReference type="InterPro" id="IPR036887">
    <property type="entry name" value="HTH_APSES_sf"/>
</dbReference>
<dbReference type="InterPro" id="IPR000719">
    <property type="entry name" value="Prot_kinase_dom"/>
</dbReference>
<dbReference type="InterPro" id="IPR000253">
    <property type="entry name" value="FHA_dom"/>
</dbReference>
<keyword evidence="6" id="KW-0547">Nucleotide-binding</keyword>
<evidence type="ECO:0000256" key="6">
    <source>
        <dbReference type="ARBA" id="ARBA00022741"/>
    </source>
</evidence>
<evidence type="ECO:0000256" key="10">
    <source>
        <dbReference type="ARBA" id="ARBA00047899"/>
    </source>
</evidence>
<evidence type="ECO:0000256" key="3">
    <source>
        <dbReference type="ARBA" id="ARBA00012513"/>
    </source>
</evidence>
<sequence length="751" mass="83541">MPELDLTQTALIIKGGSLSAEHVLHLPQNRDRLVFQQIDVTFGDHSVDIDPESRECTPDPPIDEPELHLRFDGPIKQPSQGWRFGIDNQEGICDVLLGTRSEVRQSRKKISAKHFRIHFNFASGMLVLVNESQHGTTFSVRGQRGHTKLMGNGSRVLEATDVTIVEVADLVFSLHYPILDGKLAKFQHEANWRTFTQKYKDAIPGLGQIILSSSACTGSSSHRIGRCGGYAIFEEIGRGESGIFRRAIDRSGTVYAVKEFFKARREQQAQNLSEIATLQSLSHPNIVKYIDAIANEAGLFLIMEFMPLGDLKYQHRQKRVSRAHLIIIIHQVLAAIAYLHRIKQVHRAIKPESILLKSWDPLVAKLSDFGLTTRNGFLTTECGTKKYAAPEMFVGQYDDSVDVWSAGVSAFDIAEELPDDTDGFSHNDWAEEVQRRVTTAYKEKQDPFLLLLRKMLHMNPKARPSAEDCLSDPGLEPSPQDNEFDLDLQGHLVGQELATAMPTTAGGSDVPTGAFSGQTALGHAAPSLGAEHNHEQDPFALEIPHNDTELIDYTWHGEKFVRCDINSSKIVMRLSDGWIDFTHLSMAAGKPKKWIDRILRRIPRSQKEVYVHSFQRGTLIDSHLVAVLIKELGLENNKQLLQLINAQARVSQSGLAAEADSAGPMPESLDASLQNYATIAQSLFEETPLGDWPFDWSYLANINMPPQNSRGGDSDLNFMQGLLSNQEIPTACGMLGQVCFSTSDLVLAYTD</sequence>
<evidence type="ECO:0000313" key="15">
    <source>
        <dbReference type="EMBL" id="WEW59462.1"/>
    </source>
</evidence>
<organism evidence="15 16">
    <name type="scientific">Emydomyces testavorans</name>
    <dbReference type="NCBI Taxonomy" id="2070801"/>
    <lineage>
        <taxon>Eukaryota</taxon>
        <taxon>Fungi</taxon>
        <taxon>Dikarya</taxon>
        <taxon>Ascomycota</taxon>
        <taxon>Pezizomycotina</taxon>
        <taxon>Eurotiomycetes</taxon>
        <taxon>Eurotiomycetidae</taxon>
        <taxon>Onygenales</taxon>
        <taxon>Nannizziopsiaceae</taxon>
        <taxon>Emydomyces</taxon>
    </lineage>
</organism>
<keyword evidence="7" id="KW-0418">Kinase</keyword>
<comment type="similarity">
    <text evidence="2">Belongs to the protein kinase superfamily. CAMK Ser/Thr protein kinase family. CHEK2 subfamily.</text>
</comment>
<dbReference type="EC" id="2.7.11.1" evidence="3"/>
<dbReference type="PROSITE" id="PS50006">
    <property type="entry name" value="FHA_DOMAIN"/>
    <property type="match status" value="1"/>
</dbReference>
<dbReference type="PANTHER" id="PTHR24348">
    <property type="entry name" value="SERINE/THREONINE-PROTEIN KINASE UNC-51-RELATED"/>
    <property type="match status" value="1"/>
</dbReference>
<evidence type="ECO:0000259" key="13">
    <source>
        <dbReference type="PROSITE" id="PS50006"/>
    </source>
</evidence>
<evidence type="ECO:0000256" key="1">
    <source>
        <dbReference type="ARBA" id="ARBA00004623"/>
    </source>
</evidence>
<keyword evidence="8" id="KW-0067">ATP-binding</keyword>
<comment type="catalytic activity">
    <reaction evidence="10">
        <text>L-threonyl-[protein] + ATP = O-phospho-L-threonyl-[protein] + ADP + H(+)</text>
        <dbReference type="Rhea" id="RHEA:46608"/>
        <dbReference type="Rhea" id="RHEA-COMP:11060"/>
        <dbReference type="Rhea" id="RHEA-COMP:11605"/>
        <dbReference type="ChEBI" id="CHEBI:15378"/>
        <dbReference type="ChEBI" id="CHEBI:30013"/>
        <dbReference type="ChEBI" id="CHEBI:30616"/>
        <dbReference type="ChEBI" id="CHEBI:61977"/>
        <dbReference type="ChEBI" id="CHEBI:456216"/>
        <dbReference type="EC" id="2.7.11.1"/>
    </reaction>
</comment>
<dbReference type="Pfam" id="PF00069">
    <property type="entry name" value="Pkinase"/>
    <property type="match status" value="1"/>
</dbReference>
<dbReference type="AlphaFoldDB" id="A0AAF0DIW7"/>
<dbReference type="EMBL" id="CP120629">
    <property type="protein sequence ID" value="WEW59462.1"/>
    <property type="molecule type" value="Genomic_DNA"/>
</dbReference>
<evidence type="ECO:0000256" key="9">
    <source>
        <dbReference type="ARBA" id="ARBA00030237"/>
    </source>
</evidence>
<evidence type="ECO:0000256" key="8">
    <source>
        <dbReference type="ARBA" id="ARBA00022840"/>
    </source>
</evidence>
<evidence type="ECO:0000259" key="14">
    <source>
        <dbReference type="PROSITE" id="PS50011"/>
    </source>
</evidence>
<dbReference type="GO" id="GO:0010506">
    <property type="term" value="P:regulation of autophagy"/>
    <property type="evidence" value="ECO:0007669"/>
    <property type="project" value="InterPro"/>
</dbReference>
<keyword evidence="4" id="KW-0723">Serine/threonine-protein kinase</keyword>
<dbReference type="Gene3D" id="1.10.510.10">
    <property type="entry name" value="Transferase(Phosphotransferase) domain 1"/>
    <property type="match status" value="1"/>
</dbReference>
<feature type="region of interest" description="Disordered" evidence="12">
    <location>
        <begin position="463"/>
        <end position="485"/>
    </location>
</feature>
<dbReference type="Gene3D" id="3.10.260.10">
    <property type="entry name" value="Transcription regulator HTH, APSES-type DNA-binding domain"/>
    <property type="match status" value="1"/>
</dbReference>
<keyword evidence="16" id="KW-1185">Reference proteome</keyword>
<dbReference type="GO" id="GO:0000045">
    <property type="term" value="P:autophagosome assembly"/>
    <property type="evidence" value="ECO:0007669"/>
    <property type="project" value="TreeGrafter"/>
</dbReference>
<comment type="catalytic activity">
    <reaction evidence="11">
        <text>L-seryl-[protein] + ATP = O-phospho-L-seryl-[protein] + ADP + H(+)</text>
        <dbReference type="Rhea" id="RHEA:17989"/>
        <dbReference type="Rhea" id="RHEA-COMP:9863"/>
        <dbReference type="Rhea" id="RHEA-COMP:11604"/>
        <dbReference type="ChEBI" id="CHEBI:15378"/>
        <dbReference type="ChEBI" id="CHEBI:29999"/>
        <dbReference type="ChEBI" id="CHEBI:30616"/>
        <dbReference type="ChEBI" id="CHEBI:83421"/>
        <dbReference type="ChEBI" id="CHEBI:456216"/>
        <dbReference type="EC" id="2.7.11.1"/>
    </reaction>
</comment>
<dbReference type="GO" id="GO:0005776">
    <property type="term" value="C:autophagosome"/>
    <property type="evidence" value="ECO:0007669"/>
    <property type="project" value="TreeGrafter"/>
</dbReference>
<protein>
    <recommendedName>
        <fullName evidence="3">non-specific serine/threonine protein kinase</fullName>
        <ecNumber evidence="3">2.7.11.1</ecNumber>
    </recommendedName>
    <alternativeName>
        <fullName evidence="9">Autophagy-related protein 1</fullName>
    </alternativeName>
</protein>
<dbReference type="GO" id="GO:0003677">
    <property type="term" value="F:DNA binding"/>
    <property type="evidence" value="ECO:0007669"/>
    <property type="project" value="InterPro"/>
</dbReference>
<reference evidence="15" key="1">
    <citation type="submission" date="2023-03" db="EMBL/GenBank/DDBJ databases">
        <title>Emydomyces testavorans Genome Sequence.</title>
        <authorList>
            <person name="Hoyer L."/>
        </authorList>
    </citation>
    <scope>NUCLEOTIDE SEQUENCE</scope>
    <source>
        <strain evidence="15">16-2883</strain>
    </source>
</reference>